<name>A0A1M7EXY6_9RHOB</name>
<evidence type="ECO:0000313" key="1">
    <source>
        <dbReference type="EMBL" id="SHL96724.1"/>
    </source>
</evidence>
<dbReference type="RefSeq" id="WP_073035314.1">
    <property type="nucleotide sequence ID" value="NZ_BMLR01000009.1"/>
</dbReference>
<dbReference type="AlphaFoldDB" id="A0A1M7EXY6"/>
<sequence>MRIKLSETNTTKIQTALDLVNKRAKSFTVTNPEVLGDYAARAEEKLKGILPKAGWKGARVECRPAGPSASSYGYPAKSTDLVLERGARDWFLVQVTEAHVRSGDRSICDVHLSPCQTIAAELYAAKKLRADFRVQDMPLDASAHERAKIEIDARKIAGVS</sequence>
<gene>
    <name evidence="1" type="ORF">SAMN05444398_1081</name>
</gene>
<dbReference type="Proteomes" id="UP000183974">
    <property type="component" value="Unassembled WGS sequence"/>
</dbReference>
<reference evidence="1 2" key="1">
    <citation type="submission" date="2016-11" db="EMBL/GenBank/DDBJ databases">
        <authorList>
            <person name="Jaros S."/>
            <person name="Januszkiewicz K."/>
            <person name="Wedrychowicz H."/>
        </authorList>
    </citation>
    <scope>NUCLEOTIDE SEQUENCE [LARGE SCALE GENOMIC DNA]</scope>
    <source>
        <strain evidence="1 2">DSM 29589</strain>
    </source>
</reference>
<organism evidence="1 2">
    <name type="scientific">Roseovarius pacificus</name>
    <dbReference type="NCBI Taxonomy" id="337701"/>
    <lineage>
        <taxon>Bacteria</taxon>
        <taxon>Pseudomonadati</taxon>
        <taxon>Pseudomonadota</taxon>
        <taxon>Alphaproteobacteria</taxon>
        <taxon>Rhodobacterales</taxon>
        <taxon>Roseobacteraceae</taxon>
        <taxon>Roseovarius</taxon>
    </lineage>
</organism>
<accession>A0A1M7EXY6</accession>
<protein>
    <submittedName>
        <fullName evidence="1">Uncharacterized protein</fullName>
    </submittedName>
</protein>
<dbReference type="OrthoDB" id="9868409at2"/>
<evidence type="ECO:0000313" key="2">
    <source>
        <dbReference type="Proteomes" id="UP000183974"/>
    </source>
</evidence>
<proteinExistence type="predicted"/>
<dbReference type="EMBL" id="FRBR01000008">
    <property type="protein sequence ID" value="SHL96724.1"/>
    <property type="molecule type" value="Genomic_DNA"/>
</dbReference>
<keyword evidence="2" id="KW-1185">Reference proteome</keyword>